<proteinExistence type="predicted"/>
<protein>
    <submittedName>
        <fullName evidence="2">Uncharacterized protein</fullName>
    </submittedName>
</protein>
<feature type="compositionally biased region" description="Basic and acidic residues" evidence="1">
    <location>
        <begin position="1"/>
        <end position="20"/>
    </location>
</feature>
<evidence type="ECO:0000313" key="3">
    <source>
        <dbReference type="Proteomes" id="UP000499080"/>
    </source>
</evidence>
<organism evidence="2 3">
    <name type="scientific">Araneus ventricosus</name>
    <name type="common">Orbweaver spider</name>
    <name type="synonym">Epeira ventricosa</name>
    <dbReference type="NCBI Taxonomy" id="182803"/>
    <lineage>
        <taxon>Eukaryota</taxon>
        <taxon>Metazoa</taxon>
        <taxon>Ecdysozoa</taxon>
        <taxon>Arthropoda</taxon>
        <taxon>Chelicerata</taxon>
        <taxon>Arachnida</taxon>
        <taxon>Araneae</taxon>
        <taxon>Araneomorphae</taxon>
        <taxon>Entelegynae</taxon>
        <taxon>Araneoidea</taxon>
        <taxon>Araneidae</taxon>
        <taxon>Araneus</taxon>
    </lineage>
</organism>
<feature type="region of interest" description="Disordered" evidence="1">
    <location>
        <begin position="1"/>
        <end position="76"/>
    </location>
</feature>
<keyword evidence="3" id="KW-1185">Reference proteome</keyword>
<sequence length="76" mass="8549">MGTRWIKPEHTTKHHLDQNKSSDPNPPLNPTSDNSTSSVLNGHKWIKQYEHQPNHLTMNKSSDPNATLNPALPSDN</sequence>
<evidence type="ECO:0000256" key="1">
    <source>
        <dbReference type="SAM" id="MobiDB-lite"/>
    </source>
</evidence>
<reference evidence="2 3" key="1">
    <citation type="journal article" date="2019" name="Sci. Rep.">
        <title>Orb-weaving spider Araneus ventricosus genome elucidates the spidroin gene catalogue.</title>
        <authorList>
            <person name="Kono N."/>
            <person name="Nakamura H."/>
            <person name="Ohtoshi R."/>
            <person name="Moran D.A.P."/>
            <person name="Shinohara A."/>
            <person name="Yoshida Y."/>
            <person name="Fujiwara M."/>
            <person name="Mori M."/>
            <person name="Tomita M."/>
            <person name="Arakawa K."/>
        </authorList>
    </citation>
    <scope>NUCLEOTIDE SEQUENCE [LARGE SCALE GENOMIC DNA]</scope>
</reference>
<dbReference type="EMBL" id="BGPR01007993">
    <property type="protein sequence ID" value="GBN30861.1"/>
    <property type="molecule type" value="Genomic_DNA"/>
</dbReference>
<dbReference type="Proteomes" id="UP000499080">
    <property type="component" value="Unassembled WGS sequence"/>
</dbReference>
<feature type="compositionally biased region" description="Polar residues" evidence="1">
    <location>
        <begin position="30"/>
        <end position="40"/>
    </location>
</feature>
<accession>A0A4Y2MUK7</accession>
<dbReference type="AlphaFoldDB" id="A0A4Y2MUK7"/>
<gene>
    <name evidence="2" type="ORF">AVEN_205320_1</name>
</gene>
<feature type="compositionally biased region" description="Polar residues" evidence="1">
    <location>
        <begin position="54"/>
        <end position="68"/>
    </location>
</feature>
<evidence type="ECO:0000313" key="2">
    <source>
        <dbReference type="EMBL" id="GBN30861.1"/>
    </source>
</evidence>
<comment type="caution">
    <text evidence="2">The sequence shown here is derived from an EMBL/GenBank/DDBJ whole genome shotgun (WGS) entry which is preliminary data.</text>
</comment>
<name>A0A4Y2MUK7_ARAVE</name>